<reference evidence="9 10" key="1">
    <citation type="submission" date="2018-03" db="EMBL/GenBank/DDBJ databases">
        <title>Genomic Encyclopedia of Archaeal and Bacterial Type Strains, Phase II (KMG-II): from individual species to whole genera.</title>
        <authorList>
            <person name="Goeker M."/>
        </authorList>
    </citation>
    <scope>NUCLEOTIDE SEQUENCE [LARGE SCALE GENOMIC DNA]</scope>
    <source>
        <strain evidence="9 10">DSM 29318</strain>
    </source>
</reference>
<dbReference type="NCBIfam" id="TIGR01844">
    <property type="entry name" value="type_I_sec_TolC"/>
    <property type="match status" value="1"/>
</dbReference>
<comment type="caution">
    <text evidence="9">The sequence shown here is derived from an EMBL/GenBank/DDBJ whole genome shotgun (WGS) entry which is preliminary data.</text>
</comment>
<evidence type="ECO:0000256" key="5">
    <source>
        <dbReference type="ARBA" id="ARBA00022692"/>
    </source>
</evidence>
<dbReference type="GO" id="GO:0015288">
    <property type="term" value="F:porin activity"/>
    <property type="evidence" value="ECO:0007669"/>
    <property type="project" value="TreeGrafter"/>
</dbReference>
<dbReference type="InterPro" id="IPR010130">
    <property type="entry name" value="T1SS_OMP_TolC"/>
</dbReference>
<dbReference type="EMBL" id="PVTT01000001">
    <property type="protein sequence ID" value="PRY94444.1"/>
    <property type="molecule type" value="Genomic_DNA"/>
</dbReference>
<dbReference type="Gene3D" id="1.20.1600.10">
    <property type="entry name" value="Outer membrane efflux proteins (OEP)"/>
    <property type="match status" value="1"/>
</dbReference>
<dbReference type="GO" id="GO:0015562">
    <property type="term" value="F:efflux transmembrane transporter activity"/>
    <property type="evidence" value="ECO:0007669"/>
    <property type="project" value="InterPro"/>
</dbReference>
<protein>
    <submittedName>
        <fullName evidence="9">Outer membrane protein</fullName>
    </submittedName>
</protein>
<dbReference type="PANTHER" id="PTHR30026">
    <property type="entry name" value="OUTER MEMBRANE PROTEIN TOLC"/>
    <property type="match status" value="1"/>
</dbReference>
<keyword evidence="3" id="KW-0813">Transport</keyword>
<evidence type="ECO:0000256" key="4">
    <source>
        <dbReference type="ARBA" id="ARBA00022452"/>
    </source>
</evidence>
<comment type="subcellular location">
    <subcellularLocation>
        <location evidence="1">Cell outer membrane</location>
    </subcellularLocation>
</comment>
<evidence type="ECO:0000256" key="2">
    <source>
        <dbReference type="ARBA" id="ARBA00007613"/>
    </source>
</evidence>
<evidence type="ECO:0000313" key="9">
    <source>
        <dbReference type="EMBL" id="PRY94444.1"/>
    </source>
</evidence>
<dbReference type="AlphaFoldDB" id="A0A2T0X6E4"/>
<evidence type="ECO:0000256" key="6">
    <source>
        <dbReference type="ARBA" id="ARBA00023136"/>
    </source>
</evidence>
<dbReference type="SUPFAM" id="SSF56954">
    <property type="entry name" value="Outer membrane efflux proteins (OEP)"/>
    <property type="match status" value="1"/>
</dbReference>
<keyword evidence="5" id="KW-0812">Transmembrane</keyword>
<dbReference type="GO" id="GO:1990281">
    <property type="term" value="C:efflux pump complex"/>
    <property type="evidence" value="ECO:0007669"/>
    <property type="project" value="TreeGrafter"/>
</dbReference>
<dbReference type="InterPro" id="IPR003423">
    <property type="entry name" value="OMP_efflux"/>
</dbReference>
<feature type="chain" id="PRO_5015418581" evidence="8">
    <location>
        <begin position="23"/>
        <end position="461"/>
    </location>
</feature>
<name>A0A2T0X6E4_9RHOB</name>
<evidence type="ECO:0000256" key="7">
    <source>
        <dbReference type="ARBA" id="ARBA00023237"/>
    </source>
</evidence>
<sequence length="461" mass="49027">MRLLIRAAAVAALILPAVPASAQSLTDTLIFAYRNSGLLDQNRALLRAADEDVAQAVAALGPVLNYTASLDYRSPSQTEVTATFGLAAQITLWDGGQSELAIDAAKEAVLVLREQLVGAEQEVLLAAVDAHMNVLSAREFVALREANVRVVTRELRAAEDRFEVGEITRTDVSVAEARLALTRSQITAAQGTLAAAREGYRAVTGQYPTNLTQPPAPPVPSTTLDGARGVAVISHPAIREAQRNVTLAELNVERARATRRPTLSASGVVSYTESPDIPGPFGQSIGTGGTSRSLGVELSGPLYSSGRIDSRERQSVARSEAARAGLLTTVRQIEQQVGIAFANLATTRAIVESGQRQVRAQEQAFEGIREEATLGARTTLDVLNAEQELLNARVDVVDALAQQYIAAYQLLSAQGLLTVDYLNLGIVTYDPSAYYRSVSDAPVTSSEQGAALDRVLEALGR</sequence>
<dbReference type="PANTHER" id="PTHR30026:SF22">
    <property type="entry name" value="OUTER MEMBRANE EFFLUX PROTEIN"/>
    <property type="match status" value="1"/>
</dbReference>
<accession>A0A2T0X6E4</accession>
<proteinExistence type="inferred from homology"/>
<dbReference type="Pfam" id="PF02321">
    <property type="entry name" value="OEP"/>
    <property type="match status" value="2"/>
</dbReference>
<dbReference type="Proteomes" id="UP000238801">
    <property type="component" value="Unassembled WGS sequence"/>
</dbReference>
<evidence type="ECO:0000256" key="3">
    <source>
        <dbReference type="ARBA" id="ARBA00022448"/>
    </source>
</evidence>
<keyword evidence="6" id="KW-0472">Membrane</keyword>
<evidence type="ECO:0000256" key="1">
    <source>
        <dbReference type="ARBA" id="ARBA00004442"/>
    </source>
</evidence>
<evidence type="ECO:0000313" key="10">
    <source>
        <dbReference type="Proteomes" id="UP000238801"/>
    </source>
</evidence>
<keyword evidence="8" id="KW-0732">Signal</keyword>
<dbReference type="GO" id="GO:0009279">
    <property type="term" value="C:cell outer membrane"/>
    <property type="evidence" value="ECO:0007669"/>
    <property type="project" value="UniProtKB-SubCell"/>
</dbReference>
<keyword evidence="10" id="KW-1185">Reference proteome</keyword>
<comment type="similarity">
    <text evidence="2">Belongs to the outer membrane factor (OMF) (TC 1.B.17) family.</text>
</comment>
<keyword evidence="4" id="KW-1134">Transmembrane beta strand</keyword>
<feature type="signal peptide" evidence="8">
    <location>
        <begin position="1"/>
        <end position="22"/>
    </location>
</feature>
<dbReference type="InterPro" id="IPR051906">
    <property type="entry name" value="TolC-like"/>
</dbReference>
<keyword evidence="7" id="KW-0998">Cell outer membrane</keyword>
<organism evidence="9 10">
    <name type="scientific">Hasllibacter halocynthiae</name>
    <dbReference type="NCBI Taxonomy" id="595589"/>
    <lineage>
        <taxon>Bacteria</taxon>
        <taxon>Pseudomonadati</taxon>
        <taxon>Pseudomonadota</taxon>
        <taxon>Alphaproteobacteria</taxon>
        <taxon>Rhodobacterales</taxon>
        <taxon>Roseobacteraceae</taxon>
        <taxon>Hasllibacter</taxon>
    </lineage>
</organism>
<dbReference type="RefSeq" id="WP_245883667.1">
    <property type="nucleotide sequence ID" value="NZ_PVTT01000001.1"/>
</dbReference>
<gene>
    <name evidence="9" type="ORF">BCF33_0032</name>
</gene>
<evidence type="ECO:0000256" key="8">
    <source>
        <dbReference type="SAM" id="SignalP"/>
    </source>
</evidence>